<dbReference type="InterPro" id="IPR014729">
    <property type="entry name" value="Rossmann-like_a/b/a_fold"/>
</dbReference>
<evidence type="ECO:0000256" key="15">
    <source>
        <dbReference type="ARBA" id="ARBA00075337"/>
    </source>
</evidence>
<dbReference type="CDD" id="cd01712">
    <property type="entry name" value="PPase_ThiI"/>
    <property type="match status" value="1"/>
</dbReference>
<keyword evidence="3 18" id="KW-0820">tRNA-binding</keyword>
<evidence type="ECO:0000313" key="21">
    <source>
        <dbReference type="Proteomes" id="UP000319353"/>
    </source>
</evidence>
<dbReference type="GO" id="GO:0004810">
    <property type="term" value="F:CCA tRNA nucleotidyltransferase activity"/>
    <property type="evidence" value="ECO:0007669"/>
    <property type="project" value="InterPro"/>
</dbReference>
<dbReference type="AlphaFoldDB" id="A0A537L0L8"/>
<dbReference type="NCBIfam" id="TIGR00342">
    <property type="entry name" value="tRNA uracil 4-sulfurtransferase ThiI"/>
    <property type="match status" value="1"/>
</dbReference>
<feature type="binding site" evidence="18">
    <location>
        <position position="264"/>
    </location>
    <ligand>
        <name>ATP</name>
        <dbReference type="ChEBI" id="CHEBI:30616"/>
    </ligand>
</feature>
<name>A0A537L0L8_9BACT</name>
<sequence length="399" mass="43479">MAHILLRYGEIHLKGQNQRFFLDALVRNVRESIADLGRAQVRHAFGRILVDSPAEEEALVGRLRKIFGVVSLSPVQVASPALPDIAGAAVDIVGAALGTRPGIATFKVDTRRADKRFPLTSMETSREVGQTVQHRFPQLQARMDGPDLLVRIDIRDQAYLSSETIPGPGGLPYGTGGRALALISGGIDSPVASWLGARRGVTIIPVHFHSFPFTSERSKEKVLDLCRVLAGYMGPLGVWIVFFTDIQRAIQLSVPDGLRVLVLRRMMMRIADRLAEQDRATAVITGENLGQVASQTIESIAAINAVTRLPVLRPLIGADKMEIVARAEAIGTYEISIRPYEDCCSLFVPPHPRTQPGLGEADEAERGLPISALIDTAVQRSERLTISPRWARDTLPVGS</sequence>
<evidence type="ECO:0000256" key="12">
    <source>
        <dbReference type="ARBA" id="ARBA00061472"/>
    </source>
</evidence>
<evidence type="ECO:0000256" key="14">
    <source>
        <dbReference type="ARBA" id="ARBA00071867"/>
    </source>
</evidence>
<evidence type="ECO:0000256" key="10">
    <source>
        <dbReference type="ARBA" id="ARBA00052330"/>
    </source>
</evidence>
<dbReference type="InterPro" id="IPR050102">
    <property type="entry name" value="tRNA_sulfurtransferase_ThiI"/>
</dbReference>
<accession>A0A537L0L8</accession>
<gene>
    <name evidence="18 20" type="primary">thiI</name>
    <name evidence="20" type="ORF">E6H01_07790</name>
</gene>
<dbReference type="Gene3D" id="3.30.2130.30">
    <property type="match status" value="1"/>
</dbReference>
<evidence type="ECO:0000256" key="5">
    <source>
        <dbReference type="ARBA" id="ARBA00022741"/>
    </source>
</evidence>
<comment type="similarity">
    <text evidence="12 18">Belongs to the ThiI family.</text>
</comment>
<dbReference type="InterPro" id="IPR049961">
    <property type="entry name" value="ThiI_N"/>
</dbReference>
<evidence type="ECO:0000256" key="8">
    <source>
        <dbReference type="ARBA" id="ARBA00022977"/>
    </source>
</evidence>
<dbReference type="GO" id="GO:0005829">
    <property type="term" value="C:cytosol"/>
    <property type="evidence" value="ECO:0007669"/>
    <property type="project" value="TreeGrafter"/>
</dbReference>
<keyword evidence="5 18" id="KW-0547">Nucleotide-binding</keyword>
<dbReference type="InterPro" id="IPR020536">
    <property type="entry name" value="ThiI_AANH"/>
</dbReference>
<comment type="pathway">
    <text evidence="18">Cofactor biosynthesis; thiamine diphosphate biosynthesis.</text>
</comment>
<comment type="function">
    <text evidence="11 18">Catalyzes the ATP-dependent transfer of a sulfur to tRNA to produce 4-thiouridine in position 8 of tRNAs, which functions as a near-UV photosensor. Also catalyzes the transfer of sulfur to the sulfur carrier protein ThiS, forming ThiS-thiocarboxylate. This is a step in the synthesis of thiazole, in the thiamine biosynthesis pathway. The sulfur is donated as persulfide by IscS.</text>
</comment>
<dbReference type="HAMAP" id="MF_00021">
    <property type="entry name" value="ThiI"/>
    <property type="match status" value="1"/>
</dbReference>
<dbReference type="EMBL" id="VBAL01000096">
    <property type="protein sequence ID" value="TMJ01543.1"/>
    <property type="molecule type" value="Genomic_DNA"/>
</dbReference>
<evidence type="ECO:0000256" key="9">
    <source>
        <dbReference type="ARBA" id="ARBA00050570"/>
    </source>
</evidence>
<feature type="binding site" evidence="18">
    <location>
        <begin position="182"/>
        <end position="183"/>
    </location>
    <ligand>
        <name>ATP</name>
        <dbReference type="ChEBI" id="CHEBI:30616"/>
    </ligand>
</feature>
<dbReference type="Pfam" id="PF22025">
    <property type="entry name" value="ThiI_fer"/>
    <property type="match status" value="1"/>
</dbReference>
<keyword evidence="8 18" id="KW-0784">Thiamine biosynthesis</keyword>
<evidence type="ECO:0000256" key="1">
    <source>
        <dbReference type="ARBA" id="ARBA00004496"/>
    </source>
</evidence>
<dbReference type="InterPro" id="IPR004114">
    <property type="entry name" value="THUMP_dom"/>
</dbReference>
<dbReference type="GO" id="GO:0002937">
    <property type="term" value="P:tRNA 4-thiouridine biosynthesis"/>
    <property type="evidence" value="ECO:0007669"/>
    <property type="project" value="TreeGrafter"/>
</dbReference>
<dbReference type="GO" id="GO:0052837">
    <property type="term" value="P:thiazole biosynthetic process"/>
    <property type="evidence" value="ECO:0007669"/>
    <property type="project" value="TreeGrafter"/>
</dbReference>
<dbReference type="FunFam" id="3.40.50.620:FF:000053">
    <property type="entry name" value="Probable tRNA sulfurtransferase"/>
    <property type="match status" value="1"/>
</dbReference>
<feature type="binding site" evidence="18">
    <location>
        <begin position="207"/>
        <end position="208"/>
    </location>
    <ligand>
        <name>ATP</name>
        <dbReference type="ChEBI" id="CHEBI:30616"/>
    </ligand>
</feature>
<feature type="binding site" evidence="18">
    <location>
        <position position="295"/>
    </location>
    <ligand>
        <name>ATP</name>
        <dbReference type="ChEBI" id="CHEBI:30616"/>
    </ligand>
</feature>
<keyword evidence="6 18" id="KW-0067">ATP-binding</keyword>
<feature type="binding site" evidence="18">
    <location>
        <position position="286"/>
    </location>
    <ligand>
        <name>ATP</name>
        <dbReference type="ChEBI" id="CHEBI:30616"/>
    </ligand>
</feature>
<evidence type="ECO:0000256" key="13">
    <source>
        <dbReference type="ARBA" id="ARBA00066827"/>
    </source>
</evidence>
<dbReference type="CDD" id="cd11716">
    <property type="entry name" value="THUMP_ThiI"/>
    <property type="match status" value="1"/>
</dbReference>
<keyword evidence="4 18" id="KW-0808">Transferase</keyword>
<dbReference type="Proteomes" id="UP000319353">
    <property type="component" value="Unassembled WGS sequence"/>
</dbReference>
<evidence type="ECO:0000313" key="20">
    <source>
        <dbReference type="EMBL" id="TMJ01543.1"/>
    </source>
</evidence>
<dbReference type="GO" id="GO:0000049">
    <property type="term" value="F:tRNA binding"/>
    <property type="evidence" value="ECO:0007669"/>
    <property type="project" value="UniProtKB-UniRule"/>
</dbReference>
<dbReference type="Gene3D" id="3.40.50.620">
    <property type="entry name" value="HUPs"/>
    <property type="match status" value="1"/>
</dbReference>
<keyword evidence="2 18" id="KW-0963">Cytoplasm</keyword>
<evidence type="ECO:0000256" key="17">
    <source>
        <dbReference type="ARBA" id="ARBA00080570"/>
    </source>
</evidence>
<dbReference type="PANTHER" id="PTHR43209">
    <property type="entry name" value="TRNA SULFURTRANSFERASE"/>
    <property type="match status" value="1"/>
</dbReference>
<comment type="catalytic activity">
    <reaction evidence="9 18">
        <text>[ThiI sulfur-carrier protein]-S-sulfanyl-L-cysteine + a uridine in tRNA + 2 reduced [2Fe-2S]-[ferredoxin] + ATP + H(+) = [ThiI sulfur-carrier protein]-L-cysteine + a 4-thiouridine in tRNA + 2 oxidized [2Fe-2S]-[ferredoxin] + AMP + diphosphate</text>
        <dbReference type="Rhea" id="RHEA:24176"/>
        <dbReference type="Rhea" id="RHEA-COMP:10000"/>
        <dbReference type="Rhea" id="RHEA-COMP:10001"/>
        <dbReference type="Rhea" id="RHEA-COMP:13337"/>
        <dbReference type="Rhea" id="RHEA-COMP:13338"/>
        <dbReference type="Rhea" id="RHEA-COMP:13339"/>
        <dbReference type="Rhea" id="RHEA-COMP:13340"/>
        <dbReference type="ChEBI" id="CHEBI:15378"/>
        <dbReference type="ChEBI" id="CHEBI:29950"/>
        <dbReference type="ChEBI" id="CHEBI:30616"/>
        <dbReference type="ChEBI" id="CHEBI:33019"/>
        <dbReference type="ChEBI" id="CHEBI:33737"/>
        <dbReference type="ChEBI" id="CHEBI:33738"/>
        <dbReference type="ChEBI" id="CHEBI:61963"/>
        <dbReference type="ChEBI" id="CHEBI:65315"/>
        <dbReference type="ChEBI" id="CHEBI:136798"/>
        <dbReference type="ChEBI" id="CHEBI:456215"/>
        <dbReference type="EC" id="2.8.1.4"/>
    </reaction>
</comment>
<comment type="catalytic activity">
    <reaction evidence="10 18">
        <text>[ThiS sulfur-carrier protein]-C-terminal Gly-Gly-AMP + S-sulfanyl-L-cysteinyl-[cysteine desulfurase] + AH2 = [ThiS sulfur-carrier protein]-C-terminal-Gly-aminoethanethioate + L-cysteinyl-[cysteine desulfurase] + A + AMP + 2 H(+)</text>
        <dbReference type="Rhea" id="RHEA:43340"/>
        <dbReference type="Rhea" id="RHEA-COMP:12157"/>
        <dbReference type="Rhea" id="RHEA-COMP:12158"/>
        <dbReference type="Rhea" id="RHEA-COMP:12910"/>
        <dbReference type="Rhea" id="RHEA-COMP:19908"/>
        <dbReference type="ChEBI" id="CHEBI:13193"/>
        <dbReference type="ChEBI" id="CHEBI:15378"/>
        <dbReference type="ChEBI" id="CHEBI:17499"/>
        <dbReference type="ChEBI" id="CHEBI:29950"/>
        <dbReference type="ChEBI" id="CHEBI:61963"/>
        <dbReference type="ChEBI" id="CHEBI:90618"/>
        <dbReference type="ChEBI" id="CHEBI:232372"/>
        <dbReference type="ChEBI" id="CHEBI:456215"/>
    </reaction>
</comment>
<evidence type="ECO:0000256" key="2">
    <source>
        <dbReference type="ARBA" id="ARBA00022490"/>
    </source>
</evidence>
<evidence type="ECO:0000256" key="7">
    <source>
        <dbReference type="ARBA" id="ARBA00022884"/>
    </source>
</evidence>
<dbReference type="UniPathway" id="UPA00060"/>
<dbReference type="SUPFAM" id="SSF52402">
    <property type="entry name" value="Adenine nucleotide alpha hydrolases-like"/>
    <property type="match status" value="1"/>
</dbReference>
<evidence type="ECO:0000256" key="6">
    <source>
        <dbReference type="ARBA" id="ARBA00022840"/>
    </source>
</evidence>
<dbReference type="GO" id="GO:0005524">
    <property type="term" value="F:ATP binding"/>
    <property type="evidence" value="ECO:0007669"/>
    <property type="project" value="UniProtKB-UniRule"/>
</dbReference>
<dbReference type="Pfam" id="PF02568">
    <property type="entry name" value="ThiI"/>
    <property type="match status" value="1"/>
</dbReference>
<dbReference type="EC" id="2.8.1.4" evidence="13 18"/>
<dbReference type="GO" id="GO:0009229">
    <property type="term" value="P:thiamine diphosphate biosynthetic process"/>
    <property type="evidence" value="ECO:0007669"/>
    <property type="project" value="UniProtKB-UniRule"/>
</dbReference>
<keyword evidence="7 18" id="KW-0694">RNA-binding</keyword>
<evidence type="ECO:0000256" key="3">
    <source>
        <dbReference type="ARBA" id="ARBA00022555"/>
    </source>
</evidence>
<comment type="caution">
    <text evidence="20">The sequence shown here is derived from an EMBL/GenBank/DDBJ whole genome shotgun (WGS) entry which is preliminary data.</text>
</comment>
<evidence type="ECO:0000259" key="19">
    <source>
        <dbReference type="PROSITE" id="PS51165"/>
    </source>
</evidence>
<dbReference type="InterPro" id="IPR054173">
    <property type="entry name" value="ThiI_fer"/>
</dbReference>
<reference evidence="20 21" key="1">
    <citation type="journal article" date="2019" name="Nat. Microbiol.">
        <title>Mediterranean grassland soil C-N compound turnover is dependent on rainfall and depth, and is mediated by genomically divergent microorganisms.</title>
        <authorList>
            <person name="Diamond S."/>
            <person name="Andeer P.F."/>
            <person name="Li Z."/>
            <person name="Crits-Christoph A."/>
            <person name="Burstein D."/>
            <person name="Anantharaman K."/>
            <person name="Lane K.R."/>
            <person name="Thomas B.C."/>
            <person name="Pan C."/>
            <person name="Northen T.R."/>
            <person name="Banfield J.F."/>
        </authorList>
    </citation>
    <scope>NUCLEOTIDE SEQUENCE [LARGE SCALE GENOMIC DNA]</scope>
    <source>
        <strain evidence="20">NP_4</strain>
    </source>
</reference>
<evidence type="ECO:0000256" key="11">
    <source>
        <dbReference type="ARBA" id="ARBA00058382"/>
    </source>
</evidence>
<comment type="subcellular location">
    <subcellularLocation>
        <location evidence="1 18">Cytoplasm</location>
    </subcellularLocation>
</comment>
<dbReference type="GO" id="GO:0009228">
    <property type="term" value="P:thiamine biosynthetic process"/>
    <property type="evidence" value="ECO:0007669"/>
    <property type="project" value="UniProtKB-KW"/>
</dbReference>
<evidence type="ECO:0000256" key="4">
    <source>
        <dbReference type="ARBA" id="ARBA00022679"/>
    </source>
</evidence>
<feature type="domain" description="THUMP" evidence="19">
    <location>
        <begin position="57"/>
        <end position="164"/>
    </location>
</feature>
<dbReference type="SMART" id="SM00981">
    <property type="entry name" value="THUMP"/>
    <property type="match status" value="1"/>
</dbReference>
<evidence type="ECO:0000256" key="16">
    <source>
        <dbReference type="ARBA" id="ARBA00077849"/>
    </source>
</evidence>
<dbReference type="InterPro" id="IPR003720">
    <property type="entry name" value="tRNA_STrfase"/>
</dbReference>
<protein>
    <recommendedName>
        <fullName evidence="14 18">Probable tRNA sulfurtransferase</fullName>
        <ecNumber evidence="13 18">2.8.1.4</ecNumber>
    </recommendedName>
    <alternativeName>
        <fullName evidence="15 18">Sulfur carrier protein ThiS sulfurtransferase</fullName>
    </alternativeName>
    <alternativeName>
        <fullName evidence="16 18">Thiamine biosynthesis protein ThiI</fullName>
    </alternativeName>
    <alternativeName>
        <fullName evidence="17 18">tRNA 4-thiouridine synthase</fullName>
    </alternativeName>
</protein>
<proteinExistence type="inferred from homology"/>
<dbReference type="PANTHER" id="PTHR43209:SF1">
    <property type="entry name" value="TRNA SULFURTRANSFERASE"/>
    <property type="match status" value="1"/>
</dbReference>
<dbReference type="GO" id="GO:0140741">
    <property type="term" value="F:tRNA-uracil-4 sulfurtransferase activity"/>
    <property type="evidence" value="ECO:0007669"/>
    <property type="project" value="UniProtKB-EC"/>
</dbReference>
<evidence type="ECO:0000256" key="18">
    <source>
        <dbReference type="HAMAP-Rule" id="MF_00021"/>
    </source>
</evidence>
<dbReference type="InterPro" id="IPR049962">
    <property type="entry name" value="THUMP_ThiI"/>
</dbReference>
<dbReference type="Pfam" id="PF02926">
    <property type="entry name" value="THUMP"/>
    <property type="match status" value="1"/>
</dbReference>
<dbReference type="PROSITE" id="PS51165">
    <property type="entry name" value="THUMP"/>
    <property type="match status" value="1"/>
</dbReference>
<organism evidence="20 21">
    <name type="scientific">Candidatus Segetimicrobium genomatis</name>
    <dbReference type="NCBI Taxonomy" id="2569760"/>
    <lineage>
        <taxon>Bacteria</taxon>
        <taxon>Bacillati</taxon>
        <taxon>Candidatus Sysuimicrobiota</taxon>
        <taxon>Candidatus Sysuimicrobiia</taxon>
        <taxon>Candidatus Sysuimicrobiales</taxon>
        <taxon>Candidatus Segetimicrobiaceae</taxon>
        <taxon>Candidatus Segetimicrobium</taxon>
    </lineage>
</organism>
<dbReference type="SUPFAM" id="SSF143437">
    <property type="entry name" value="THUMP domain-like"/>
    <property type="match status" value="1"/>
</dbReference>